<gene>
    <name evidence="1" type="ORF">PQ455_15660</name>
</gene>
<dbReference type="Pfam" id="PF08238">
    <property type="entry name" value="Sel1"/>
    <property type="match status" value="4"/>
</dbReference>
<dbReference type="Proteomes" id="UP001220395">
    <property type="component" value="Chromosome"/>
</dbReference>
<dbReference type="PANTHER" id="PTHR43628">
    <property type="entry name" value="ACTIVATOR OF C KINASE PROTEIN 1-RELATED"/>
    <property type="match status" value="1"/>
</dbReference>
<dbReference type="Gene3D" id="1.25.40.10">
    <property type="entry name" value="Tetratricopeptide repeat domain"/>
    <property type="match status" value="1"/>
</dbReference>
<keyword evidence="2" id="KW-1185">Reference proteome</keyword>
<name>A0ABY7TLC9_9SPHN</name>
<dbReference type="SUPFAM" id="SSF81901">
    <property type="entry name" value="HCP-like"/>
    <property type="match status" value="1"/>
</dbReference>
<organism evidence="1 2">
    <name type="scientific">Sphingomonas naphthae</name>
    <dbReference type="NCBI Taxonomy" id="1813468"/>
    <lineage>
        <taxon>Bacteria</taxon>
        <taxon>Pseudomonadati</taxon>
        <taxon>Pseudomonadota</taxon>
        <taxon>Alphaproteobacteria</taxon>
        <taxon>Sphingomonadales</taxon>
        <taxon>Sphingomonadaceae</taxon>
        <taxon>Sphingomonas</taxon>
    </lineage>
</organism>
<dbReference type="InterPro" id="IPR011990">
    <property type="entry name" value="TPR-like_helical_dom_sf"/>
</dbReference>
<accession>A0ABY7TLC9</accession>
<proteinExistence type="predicted"/>
<dbReference type="EMBL" id="CP117411">
    <property type="protein sequence ID" value="WCT73049.1"/>
    <property type="molecule type" value="Genomic_DNA"/>
</dbReference>
<dbReference type="InterPro" id="IPR006597">
    <property type="entry name" value="Sel1-like"/>
</dbReference>
<dbReference type="PANTHER" id="PTHR43628:SF1">
    <property type="entry name" value="CHITIN SYNTHASE REGULATORY FACTOR 2-RELATED"/>
    <property type="match status" value="1"/>
</dbReference>
<reference evidence="1 2" key="1">
    <citation type="submission" date="2023-02" db="EMBL/GenBank/DDBJ databases">
        <title>Genome sequence of Sphingomonas naphthae.</title>
        <authorList>
            <person name="Kim S."/>
            <person name="Heo J."/>
            <person name="Kwon S.-W."/>
        </authorList>
    </citation>
    <scope>NUCLEOTIDE SEQUENCE [LARGE SCALE GENOMIC DNA]</scope>
    <source>
        <strain evidence="1 2">KACC 18716</strain>
    </source>
</reference>
<evidence type="ECO:0000313" key="2">
    <source>
        <dbReference type="Proteomes" id="UP001220395"/>
    </source>
</evidence>
<dbReference type="InterPro" id="IPR052945">
    <property type="entry name" value="Mitotic_Regulator"/>
</dbReference>
<sequence>MTTIADLNAMDAAGLREALSGPPERTAAIVKAAAEQGSIEAMLLFGQMLLDGRGVARAPGEAVRWFDRAARGGHAMAMNMVGRCCEKGWGVKADPALAARWYRAAADRGLDWGLYNLATLLSLGEGVTRDRPAALALFEKAAALGHAKSINMVGSFHEDGWVVEADMAAAAAHYARAAEGGDFRGQFNHARMRIAAGDIAGATRWIMAIPATATPAFLARVRLWLGERAEPDLRRLADVL</sequence>
<dbReference type="SMART" id="SM00671">
    <property type="entry name" value="SEL1"/>
    <property type="match status" value="4"/>
</dbReference>
<dbReference type="RefSeq" id="WP_273687023.1">
    <property type="nucleotide sequence ID" value="NZ_CP117411.1"/>
</dbReference>
<protein>
    <submittedName>
        <fullName evidence="1">Tetratricopeptide repeat protein</fullName>
    </submittedName>
</protein>
<evidence type="ECO:0000313" key="1">
    <source>
        <dbReference type="EMBL" id="WCT73049.1"/>
    </source>
</evidence>